<dbReference type="InterPro" id="IPR011042">
    <property type="entry name" value="6-blade_b-propeller_TolB-like"/>
</dbReference>
<feature type="compositionally biased region" description="Low complexity" evidence="15">
    <location>
        <begin position="1187"/>
        <end position="1198"/>
    </location>
</feature>
<feature type="chain" id="PRO_5042560352" evidence="17">
    <location>
        <begin position="22"/>
        <end position="1353"/>
    </location>
</feature>
<evidence type="ECO:0000256" key="2">
    <source>
        <dbReference type="ARBA" id="ARBA00022536"/>
    </source>
</evidence>
<feature type="disulfide bond" evidence="13">
    <location>
        <begin position="1129"/>
        <end position="1144"/>
    </location>
</feature>
<feature type="compositionally biased region" description="Polar residues" evidence="15">
    <location>
        <begin position="1339"/>
        <end position="1353"/>
    </location>
</feature>
<dbReference type="InterPro" id="IPR000742">
    <property type="entry name" value="EGF"/>
</dbReference>
<feature type="disulfide bond" evidence="13">
    <location>
        <begin position="237"/>
        <end position="252"/>
    </location>
</feature>
<feature type="disulfide bond" evidence="13">
    <location>
        <begin position="353"/>
        <end position="365"/>
    </location>
</feature>
<feature type="transmembrane region" description="Helical" evidence="16">
    <location>
        <begin position="1272"/>
        <end position="1293"/>
    </location>
</feature>
<feature type="region of interest" description="Disordered" evidence="15">
    <location>
        <begin position="1163"/>
        <end position="1218"/>
    </location>
</feature>
<dbReference type="SUPFAM" id="SSF63825">
    <property type="entry name" value="YWTD domain"/>
    <property type="match status" value="2"/>
</dbReference>
<evidence type="ECO:0000256" key="16">
    <source>
        <dbReference type="SAM" id="Phobius"/>
    </source>
</evidence>
<feature type="repeat" description="LDL-receptor class B" evidence="14">
    <location>
        <begin position="650"/>
        <end position="692"/>
    </location>
</feature>
<dbReference type="GO" id="GO:0043235">
    <property type="term" value="C:receptor complex"/>
    <property type="evidence" value="ECO:0007669"/>
    <property type="project" value="TreeGrafter"/>
</dbReference>
<evidence type="ECO:0000256" key="5">
    <source>
        <dbReference type="ARBA" id="ARBA00022729"/>
    </source>
</evidence>
<keyword evidence="8 16" id="KW-0472">Membrane</keyword>
<dbReference type="PROSITE" id="PS00022">
    <property type="entry name" value="EGF_1"/>
    <property type="match status" value="1"/>
</dbReference>
<evidence type="ECO:0000256" key="8">
    <source>
        <dbReference type="ARBA" id="ARBA00023136"/>
    </source>
</evidence>
<dbReference type="FunFam" id="2.10.25.10:FF:000009">
    <property type="entry name" value="Low-density lipoprotein receptor isoform 1"/>
    <property type="match status" value="1"/>
</dbReference>
<dbReference type="PROSITE" id="PS01187">
    <property type="entry name" value="EGF_CA"/>
    <property type="match status" value="1"/>
</dbReference>
<dbReference type="FunFam" id="2.120.10.30:FF:000241">
    <property type="entry name" value="Low-density lipoprotein receptor-related protein 6"/>
    <property type="match status" value="1"/>
</dbReference>
<dbReference type="Gene3D" id="2.10.25.10">
    <property type="entry name" value="Laminin"/>
    <property type="match status" value="2"/>
</dbReference>
<organism evidence="19 20">
    <name type="scientific">Petromyzon marinus</name>
    <name type="common">Sea lamprey</name>
    <dbReference type="NCBI Taxonomy" id="7757"/>
    <lineage>
        <taxon>Eukaryota</taxon>
        <taxon>Metazoa</taxon>
        <taxon>Chordata</taxon>
        <taxon>Craniata</taxon>
        <taxon>Vertebrata</taxon>
        <taxon>Cyclostomata</taxon>
        <taxon>Hyperoartia</taxon>
        <taxon>Petromyzontiformes</taxon>
        <taxon>Petromyzontidae</taxon>
        <taxon>Petromyzon</taxon>
    </lineage>
</organism>
<dbReference type="InterPro" id="IPR023415">
    <property type="entry name" value="LDLR_class-A_CS"/>
</dbReference>
<feature type="domain" description="EGF-like" evidence="18">
    <location>
        <begin position="1224"/>
        <end position="1261"/>
    </location>
</feature>
<feature type="region of interest" description="Disordered" evidence="15">
    <location>
        <begin position="1304"/>
        <end position="1353"/>
    </location>
</feature>
<feature type="compositionally biased region" description="Polar residues" evidence="15">
    <location>
        <begin position="1204"/>
        <end position="1218"/>
    </location>
</feature>
<dbReference type="GO" id="GO:0042562">
    <property type="term" value="F:hormone binding"/>
    <property type="evidence" value="ECO:0007669"/>
    <property type="project" value="TreeGrafter"/>
</dbReference>
<comment type="subcellular location">
    <subcellularLocation>
        <location evidence="1">Membrane</location>
        <topology evidence="1">Single-pass type I membrane protein</topology>
    </subcellularLocation>
</comment>
<feature type="disulfide bond" evidence="13">
    <location>
        <begin position="60"/>
        <end position="75"/>
    </location>
</feature>
<feature type="disulfide bond" evidence="13">
    <location>
        <begin position="285"/>
        <end position="300"/>
    </location>
</feature>
<keyword evidence="6" id="KW-0677">Repeat</keyword>
<dbReference type="CDD" id="cd00112">
    <property type="entry name" value="LDLa"/>
    <property type="match status" value="9"/>
</dbReference>
<dbReference type="SUPFAM" id="SSF57196">
    <property type="entry name" value="EGF/Laminin"/>
    <property type="match status" value="3"/>
</dbReference>
<evidence type="ECO:0000313" key="19">
    <source>
        <dbReference type="Proteomes" id="UP001318040"/>
    </source>
</evidence>
<dbReference type="PANTHER" id="PTHR22722">
    <property type="entry name" value="LOW-DENSITY LIPOPROTEIN RECEPTOR-RELATED PROTEIN 2-RELATED"/>
    <property type="match status" value="1"/>
</dbReference>
<name>A0AAJ7SZK0_PETMA</name>
<evidence type="ECO:0000256" key="4">
    <source>
        <dbReference type="ARBA" id="ARBA00022692"/>
    </source>
</evidence>
<dbReference type="RefSeq" id="XP_032807616.1">
    <property type="nucleotide sequence ID" value="XM_032951725.1"/>
</dbReference>
<keyword evidence="10" id="KW-0675">Receptor</keyword>
<dbReference type="InterPro" id="IPR036055">
    <property type="entry name" value="LDL_receptor-like_sf"/>
</dbReference>
<dbReference type="Gene3D" id="2.120.10.30">
    <property type="entry name" value="TolB, C-terminal domain"/>
    <property type="match status" value="2"/>
</dbReference>
<evidence type="ECO:0000256" key="11">
    <source>
        <dbReference type="ARBA" id="ARBA00023180"/>
    </source>
</evidence>
<dbReference type="InterPro" id="IPR001881">
    <property type="entry name" value="EGF-like_Ca-bd_dom"/>
</dbReference>
<feature type="disulfide bond" evidence="13">
    <location>
        <begin position="1117"/>
        <end position="1135"/>
    </location>
</feature>
<feature type="signal peptide" evidence="17">
    <location>
        <begin position="1"/>
        <end position="21"/>
    </location>
</feature>
<feature type="disulfide bond" evidence="13">
    <location>
        <begin position="218"/>
        <end position="230"/>
    </location>
</feature>
<feature type="disulfide bond" evidence="13">
    <location>
        <begin position="140"/>
        <end position="155"/>
    </location>
</feature>
<evidence type="ECO:0000256" key="17">
    <source>
        <dbReference type="SAM" id="SignalP"/>
    </source>
</evidence>
<dbReference type="PROSITE" id="PS51120">
    <property type="entry name" value="LDLRB"/>
    <property type="match status" value="3"/>
</dbReference>
<keyword evidence="3" id="KW-0254">Endocytosis</keyword>
<dbReference type="SMART" id="SM00181">
    <property type="entry name" value="EGF"/>
    <property type="match status" value="6"/>
</dbReference>
<dbReference type="GO" id="GO:0006898">
    <property type="term" value="P:receptor-mediated endocytosis"/>
    <property type="evidence" value="ECO:0007669"/>
    <property type="project" value="TreeGrafter"/>
</dbReference>
<accession>A0AAJ7SZK0</accession>
<dbReference type="InterPro" id="IPR000033">
    <property type="entry name" value="LDLR_classB_rpt"/>
</dbReference>
<evidence type="ECO:0000256" key="7">
    <source>
        <dbReference type="ARBA" id="ARBA00022989"/>
    </source>
</evidence>
<gene>
    <name evidence="20" type="primary">LOC116941100</name>
</gene>
<feature type="repeat" description="LDL-receptor class B" evidence="14">
    <location>
        <begin position="606"/>
        <end position="649"/>
    </location>
</feature>
<dbReference type="SUPFAM" id="SSF57424">
    <property type="entry name" value="LDL receptor-like module"/>
    <property type="match status" value="9"/>
</dbReference>
<evidence type="ECO:0000256" key="3">
    <source>
        <dbReference type="ARBA" id="ARBA00022583"/>
    </source>
</evidence>
<keyword evidence="11" id="KW-0325">Glycoprotein</keyword>
<dbReference type="InterPro" id="IPR018097">
    <property type="entry name" value="EGF_Ca-bd_CS"/>
</dbReference>
<dbReference type="PROSITE" id="PS01186">
    <property type="entry name" value="EGF_2"/>
    <property type="match status" value="2"/>
</dbReference>
<evidence type="ECO:0000256" key="14">
    <source>
        <dbReference type="PROSITE-ProRule" id="PRU00461"/>
    </source>
</evidence>
<feature type="disulfide bond" evidence="13">
    <location>
        <begin position="360"/>
        <end position="378"/>
    </location>
</feature>
<dbReference type="SMART" id="SM00192">
    <property type="entry name" value="LDLa"/>
    <property type="match status" value="9"/>
</dbReference>
<evidence type="ECO:0000313" key="20">
    <source>
        <dbReference type="RefSeq" id="XP_032807616.1"/>
    </source>
</evidence>
<dbReference type="Pfam" id="PF00057">
    <property type="entry name" value="Ldl_recept_a"/>
    <property type="match status" value="9"/>
</dbReference>
<keyword evidence="7 16" id="KW-1133">Transmembrane helix</keyword>
<keyword evidence="9 12" id="KW-1015">Disulfide bond</keyword>
<keyword evidence="19" id="KW-1185">Reference proteome</keyword>
<evidence type="ECO:0000256" key="9">
    <source>
        <dbReference type="ARBA" id="ARBA00023157"/>
    </source>
</evidence>
<comment type="caution">
    <text evidence="12">Lacks conserved residue(s) required for the propagation of feature annotation.</text>
</comment>
<dbReference type="Pfam" id="PF00058">
    <property type="entry name" value="Ldl_recept_b"/>
    <property type="match status" value="2"/>
</dbReference>
<feature type="disulfide bond" evidence="13">
    <location>
        <begin position="225"/>
        <end position="243"/>
    </location>
</feature>
<dbReference type="PANTHER" id="PTHR22722:SF12">
    <property type="entry name" value="EGF-LIKE DOMAIN-CONTAINING PROTEIN"/>
    <property type="match status" value="1"/>
</dbReference>
<dbReference type="GO" id="GO:0005509">
    <property type="term" value="F:calcium ion binding"/>
    <property type="evidence" value="ECO:0007669"/>
    <property type="project" value="InterPro"/>
</dbReference>
<proteinExistence type="predicted"/>
<feature type="disulfide bond" evidence="13">
    <location>
        <begin position="48"/>
        <end position="66"/>
    </location>
</feature>
<dbReference type="KEGG" id="pmrn:116941100"/>
<evidence type="ECO:0000256" key="1">
    <source>
        <dbReference type="ARBA" id="ARBA00004479"/>
    </source>
</evidence>
<keyword evidence="4 16" id="KW-0812">Transmembrane</keyword>
<feature type="repeat" description="LDL-receptor class B" evidence="14">
    <location>
        <begin position="883"/>
        <end position="927"/>
    </location>
</feature>
<dbReference type="Proteomes" id="UP001318040">
    <property type="component" value="Chromosome 10"/>
</dbReference>
<feature type="disulfide bond" evidence="12">
    <location>
        <begin position="1251"/>
        <end position="1260"/>
    </location>
</feature>
<protein>
    <submittedName>
        <fullName evidence="20">Low-density lipoprotein receptor-related protein 4-like isoform X1</fullName>
    </submittedName>
</protein>
<dbReference type="PROSITE" id="PS01209">
    <property type="entry name" value="LDLRA_1"/>
    <property type="match status" value="4"/>
</dbReference>
<dbReference type="Gene3D" id="4.10.400.10">
    <property type="entry name" value="Low-density Lipoprotein Receptor"/>
    <property type="match status" value="9"/>
</dbReference>
<dbReference type="PROSITE" id="PS50026">
    <property type="entry name" value="EGF_3"/>
    <property type="match status" value="1"/>
</dbReference>
<dbReference type="SMART" id="SM00135">
    <property type="entry name" value="LY"/>
    <property type="match status" value="8"/>
</dbReference>
<dbReference type="GO" id="GO:0016324">
    <property type="term" value="C:apical plasma membrane"/>
    <property type="evidence" value="ECO:0007669"/>
    <property type="project" value="TreeGrafter"/>
</dbReference>
<reference evidence="20" key="1">
    <citation type="submission" date="2025-08" db="UniProtKB">
        <authorList>
            <consortium name="RefSeq"/>
        </authorList>
    </citation>
    <scope>IDENTIFICATION</scope>
    <source>
        <tissue evidence="20">Sperm</tissue>
    </source>
</reference>
<feature type="disulfide bond" evidence="13">
    <location>
        <begin position="327"/>
        <end position="342"/>
    </location>
</feature>
<keyword evidence="5 17" id="KW-0732">Signal</keyword>
<dbReference type="InterPro" id="IPR002172">
    <property type="entry name" value="LDrepeatLR_classA_rpt"/>
</dbReference>
<evidence type="ECO:0000256" key="12">
    <source>
        <dbReference type="PROSITE-ProRule" id="PRU00076"/>
    </source>
</evidence>
<evidence type="ECO:0000256" key="13">
    <source>
        <dbReference type="PROSITE-ProRule" id="PRU00124"/>
    </source>
</evidence>
<dbReference type="PRINTS" id="PR00261">
    <property type="entry name" value="LDLRECEPTOR"/>
</dbReference>
<evidence type="ECO:0000259" key="18">
    <source>
        <dbReference type="PROSITE" id="PS50026"/>
    </source>
</evidence>
<evidence type="ECO:0000256" key="6">
    <source>
        <dbReference type="ARBA" id="ARBA00022737"/>
    </source>
</evidence>
<dbReference type="InterPro" id="IPR051221">
    <property type="entry name" value="LDLR-related"/>
</dbReference>
<evidence type="ECO:0000256" key="15">
    <source>
        <dbReference type="SAM" id="MobiDB-lite"/>
    </source>
</evidence>
<dbReference type="PROSITE" id="PS50068">
    <property type="entry name" value="LDLRA_2"/>
    <property type="match status" value="9"/>
</dbReference>
<keyword evidence="2 12" id="KW-0245">EGF-like domain</keyword>
<dbReference type="SMART" id="SM00179">
    <property type="entry name" value="EGF_CA"/>
    <property type="match status" value="2"/>
</dbReference>
<evidence type="ECO:0000256" key="10">
    <source>
        <dbReference type="ARBA" id="ARBA00023170"/>
    </source>
</evidence>
<sequence length="1353" mass="143972">MWTQIGAAILMWALLLAPVRMQLLAPSPLLAKAVPSEAACNADYHFMCASGHCVPKSWRCDGSSDCRDDSDEVGCGCKAFHVACADGAGCVRSDDVCDGVRDCADGSDETALCARTCAEPDTALFRCASGDECVAARRRCDGSPHCGDGSDERGCGARDDAEGRCELRCDDGETCVPQEGLCNGVVDCRDGADEGAACGDPGTSLGPSGDHAVSRGRCGVADFACSSGECVPEIQRCDGEHHCRDASDESDCPPAMLTPVPKGCGHGERPCGGTGPACVSLASWCDGRTDCADASDEEECVDVWRTCRATEWLCENRKRCVPLSWRCDGEADCPDHSDERACDASVGLGPDWCRLSEFPCADGGCAAWASVCNGEDDCGDGSDEGERCGVAAEACGELRCSHRCHATPVGPVCVCPGGFKLGESGRSCVDRDECVDLAVPPCAQRCLNTEGNFSCACSDGYVLAPNGTCKATEPEAMLVYASLAVVTAVGLTTGDHVVLVGLALSVVSLDFDRPSGRLYWYEWQGKRILWALVNGTENGTLYTGIAAEAIAVDWVARNIYWMDSESNCIMAAPLEAQTENEVAARVVIVGADVDDPQSLVLQATDGLMYWSEWGESPCISRAGMDGAGRKVLLADGLGWPNALALDLPSRRLYWIDAKLDSIECCNLDGSRRMVVATADVHNPFSLALFEDELYWSSLGAGKLEKANKLTGRGRATLFSHEHNIQALRVLHPLLQPEHPNPCASACCSHRCVLGAGGATAACACPPSTRLGSDGCTCEPTGALPFVLLVSPTAVTQVFVESREDRGTKSPHMQRLGMGHDLNRLTHVAYSHADRKLFYALEDAASPGRARVVPFDHSSGNDSTLQFLVMVQGVRDVAVDWSGENIYWLSADRPTVEATRLDALSARAVVVLSGSLQWPASLALDPSSGTMCLSDWGQAGAGGGGAWIECSRMDGTERRVLISFEGVARPDSLVMDANQSLLLWADEGLGMIQSIKLDGSDHKILHRGLPRIAGLAVVDGALFWVVNNNRSSELWREGGDRPWVQLRQRVMDVAASRTPHPADGLACRHIRCEHTCLVRRHGEVVCACPPALAVERTTSGSAACVPPSRCERPERRRCGDGGCVPALLWCDSVRDCDDGSDEEGCERDVNSPAEATTSQSRAFEAALESSNTLADAAGPTDLDDDKLPLTTTAKATPALSMEAPQPSTLVPSSSGKTTGVETPFVMPSCSEDYCSGRGSCEEEDDGLPTCTCRWGYRGPHCQFFVVQAIGVKAALGCATVIGVLVLAMVVVVVIRRRRRRRRLERHTPEQAEVTFTAEPKETSGQEMSLIGDGRSESLGDPSTNAQGQDSTEVV</sequence>